<feature type="transmembrane region" description="Helical" evidence="2">
    <location>
        <begin position="7"/>
        <end position="25"/>
    </location>
</feature>
<gene>
    <name evidence="3" type="ORF">KIH74_24050</name>
</gene>
<name>A0ABS5TLQ6_9ACTN</name>
<feature type="transmembrane region" description="Helical" evidence="2">
    <location>
        <begin position="62"/>
        <end position="79"/>
    </location>
</feature>
<keyword evidence="2" id="KW-0812">Transmembrane</keyword>
<dbReference type="Pfam" id="PF04307">
    <property type="entry name" value="YdjM"/>
    <property type="match status" value="1"/>
</dbReference>
<dbReference type="Proteomes" id="UP001197247">
    <property type="component" value="Unassembled WGS sequence"/>
</dbReference>
<dbReference type="RefSeq" id="WP_214158394.1">
    <property type="nucleotide sequence ID" value="NZ_JAHBAY010000010.1"/>
</dbReference>
<keyword evidence="3" id="KW-0378">Hydrolase</keyword>
<evidence type="ECO:0000256" key="2">
    <source>
        <dbReference type="SAM" id="Phobius"/>
    </source>
</evidence>
<feature type="transmembrane region" description="Helical" evidence="2">
    <location>
        <begin position="160"/>
        <end position="177"/>
    </location>
</feature>
<dbReference type="EMBL" id="JAHBAY010000010">
    <property type="protein sequence ID" value="MBT0772037.1"/>
    <property type="molecule type" value="Genomic_DNA"/>
</dbReference>
<feature type="transmembrane region" description="Helical" evidence="2">
    <location>
        <begin position="31"/>
        <end position="55"/>
    </location>
</feature>
<dbReference type="InterPro" id="IPR007404">
    <property type="entry name" value="YdjM-like"/>
</dbReference>
<organism evidence="3 4">
    <name type="scientific">Kineosporia corallincola</name>
    <dbReference type="NCBI Taxonomy" id="2835133"/>
    <lineage>
        <taxon>Bacteria</taxon>
        <taxon>Bacillati</taxon>
        <taxon>Actinomycetota</taxon>
        <taxon>Actinomycetes</taxon>
        <taxon>Kineosporiales</taxon>
        <taxon>Kineosporiaceae</taxon>
        <taxon>Kineosporia</taxon>
    </lineage>
</organism>
<protein>
    <submittedName>
        <fullName evidence="3">Metal-dependent hydrolase</fullName>
    </submittedName>
</protein>
<comment type="caution">
    <text evidence="3">The sequence shown here is derived from an EMBL/GenBank/DDBJ whole genome shotgun (WGS) entry which is preliminary data.</text>
</comment>
<reference evidence="3 4" key="1">
    <citation type="submission" date="2021-05" db="EMBL/GenBank/DDBJ databases">
        <title>Kineosporia and Streptomyces sp. nov. two new marine actinobacteria isolated from Coral.</title>
        <authorList>
            <person name="Buangrab K."/>
            <person name="Sutthacheep M."/>
            <person name="Yeemin T."/>
            <person name="Harunari E."/>
            <person name="Igarashi Y."/>
            <person name="Kanchanasin P."/>
            <person name="Tanasupawat S."/>
            <person name="Phongsopitanun W."/>
        </authorList>
    </citation>
    <scope>NUCLEOTIDE SEQUENCE [LARGE SCALE GENOMIC DNA]</scope>
    <source>
        <strain evidence="3 4">J2-2</strain>
    </source>
</reference>
<accession>A0ABS5TLQ6</accession>
<feature type="region of interest" description="Disordered" evidence="1">
    <location>
        <begin position="180"/>
        <end position="201"/>
    </location>
</feature>
<keyword evidence="2" id="KW-0472">Membrane</keyword>
<proteinExistence type="predicted"/>
<dbReference type="GO" id="GO:0016787">
    <property type="term" value="F:hydrolase activity"/>
    <property type="evidence" value="ECO:0007669"/>
    <property type="project" value="UniProtKB-KW"/>
</dbReference>
<evidence type="ECO:0000256" key="1">
    <source>
        <dbReference type="SAM" id="MobiDB-lite"/>
    </source>
</evidence>
<sequence>MLSDRRLWWLPVCCWLAVVVADVLLRRAPSYFVLGLVDEPAHFLTSVVVLLAVAAAVPGRHLGVYFSAGLLVSGNLIDLDHLPMSLGTDLLTAGTARPYPHSLVTPVVLLAVAVLSPGRWSRLAAGAAIGVTGHLLRDLGTAPVSLFWPFSGAGVSVPHGLYLGVLLALALVPRLAGAVRSTPPSIRPAPAPRAAEPDRRS</sequence>
<keyword evidence="2" id="KW-1133">Transmembrane helix</keyword>
<evidence type="ECO:0000313" key="3">
    <source>
        <dbReference type="EMBL" id="MBT0772037.1"/>
    </source>
</evidence>
<keyword evidence="4" id="KW-1185">Reference proteome</keyword>
<evidence type="ECO:0000313" key="4">
    <source>
        <dbReference type="Proteomes" id="UP001197247"/>
    </source>
</evidence>